<keyword evidence="10" id="KW-1185">Reference proteome</keyword>
<dbReference type="AlphaFoldDB" id="A0A1R3T5Z1"/>
<feature type="binding site" evidence="5">
    <location>
        <position position="66"/>
    </location>
    <ligand>
        <name>substrate</name>
    </ligand>
</feature>
<keyword evidence="1 5" id="KW-0963">Cytoplasm</keyword>
<dbReference type="NCBIfam" id="NF001309">
    <property type="entry name" value="PRK00257.1"/>
    <property type="match status" value="1"/>
</dbReference>
<dbReference type="UniPathway" id="UPA00244">
    <property type="reaction ID" value="UER00310"/>
</dbReference>
<dbReference type="InterPro" id="IPR020921">
    <property type="entry name" value="Erythronate-4-P_DHase"/>
</dbReference>
<feature type="binding site" evidence="5">
    <location>
        <position position="232"/>
    </location>
    <ligand>
        <name>NAD(+)</name>
        <dbReference type="ChEBI" id="CHEBI:57540"/>
    </ligand>
</feature>
<feature type="active site" evidence="5">
    <location>
        <position position="208"/>
    </location>
</feature>
<dbReference type="InterPro" id="IPR024531">
    <property type="entry name" value="Erythronate-4-P_DHase_dimer"/>
</dbReference>
<evidence type="ECO:0000259" key="6">
    <source>
        <dbReference type="Pfam" id="PF00389"/>
    </source>
</evidence>
<dbReference type="InterPro" id="IPR036291">
    <property type="entry name" value="NAD(P)-bd_dom_sf"/>
</dbReference>
<dbReference type="EC" id="1.1.1.290" evidence="5"/>
<dbReference type="Pfam" id="PF00389">
    <property type="entry name" value="2-Hacid_dh"/>
    <property type="match status" value="1"/>
</dbReference>
<dbReference type="GO" id="GO:0046983">
    <property type="term" value="F:protein dimerization activity"/>
    <property type="evidence" value="ECO:0007669"/>
    <property type="project" value="InterPro"/>
</dbReference>
<comment type="catalytic activity">
    <reaction evidence="5">
        <text>4-phospho-D-erythronate + NAD(+) = (R)-3-hydroxy-2-oxo-4-phosphooxybutanoate + NADH + H(+)</text>
        <dbReference type="Rhea" id="RHEA:18829"/>
        <dbReference type="ChEBI" id="CHEBI:15378"/>
        <dbReference type="ChEBI" id="CHEBI:57540"/>
        <dbReference type="ChEBI" id="CHEBI:57945"/>
        <dbReference type="ChEBI" id="CHEBI:58538"/>
        <dbReference type="ChEBI" id="CHEBI:58766"/>
        <dbReference type="EC" id="1.1.1.290"/>
    </reaction>
</comment>
<dbReference type="GO" id="GO:0008615">
    <property type="term" value="P:pyridoxine biosynthetic process"/>
    <property type="evidence" value="ECO:0007669"/>
    <property type="project" value="UniProtKB-UniRule"/>
</dbReference>
<evidence type="ECO:0000313" key="10">
    <source>
        <dbReference type="Proteomes" id="UP000187464"/>
    </source>
</evidence>
<sequence length="370" mass="41352">MKILADAHIPYLKGVAEQFGEVEYLPGNQFTREAIKEKDALIVRTVTHFGEEILTGTNVKLICSATIGFDHIDTAWCDAHGVAWRTAPGCNAASVEQYVTASLLYLADKYQLDLTKKTIGIVGVGNVGSKVDAACNKLGMRVLLNDPPREENEGPGLFTDIETIQREADFITFHTPLTKTGKHKTFHLADDRFLSSATKRPFIINAARGGVADNQALKRAIHNGNIAGVVIDCWENEPEIDRELLQLADIATPHIAGYSADGKWTATKMSLENLNKFFNLSAENIHYQEIPSPLNPIINLQGIDSGHQLQHAVWHTYNPMKETTALKSSPEKFYWFRSNYPLRREYRAYTVFHADDKILQILLSLGFNEK</sequence>
<evidence type="ECO:0000256" key="1">
    <source>
        <dbReference type="ARBA" id="ARBA00022490"/>
    </source>
</evidence>
<comment type="pathway">
    <text evidence="5">Cofactor biosynthesis; pyridoxine 5'-phosphate biosynthesis; pyridoxine 5'-phosphate from D-erythrose 4-phosphate: step 2/5.</text>
</comment>
<gene>
    <name evidence="5 9" type="primary">pdxB</name>
    <name evidence="9" type="ORF">PSM36_1902</name>
</gene>
<feature type="domain" description="Erythronate-4-phosphate dehydrogenase dimerisation" evidence="8">
    <location>
        <begin position="299"/>
        <end position="366"/>
    </location>
</feature>
<comment type="function">
    <text evidence="5">Catalyzes the oxidation of erythronate-4-phosphate to 3-hydroxy-2-oxo-4-phosphonooxybutanoate.</text>
</comment>
<feature type="binding site" evidence="5">
    <location>
        <position position="45"/>
    </location>
    <ligand>
        <name>substrate</name>
    </ligand>
</feature>
<feature type="domain" description="D-isomer specific 2-hydroxyacid dehydrogenase catalytic" evidence="6">
    <location>
        <begin position="13"/>
        <end position="278"/>
    </location>
</feature>
<keyword evidence="4 5" id="KW-0664">Pyridoxine biosynthesis</keyword>
<dbReference type="PANTHER" id="PTHR42938">
    <property type="entry name" value="FORMATE DEHYDROGENASE 1"/>
    <property type="match status" value="1"/>
</dbReference>
<dbReference type="SUPFAM" id="SSF51735">
    <property type="entry name" value="NAD(P)-binding Rossmann-fold domains"/>
    <property type="match status" value="1"/>
</dbReference>
<feature type="binding site" evidence="5">
    <location>
        <position position="146"/>
    </location>
    <ligand>
        <name>NAD(+)</name>
        <dbReference type="ChEBI" id="CHEBI:57540"/>
    </ligand>
</feature>
<evidence type="ECO:0000256" key="3">
    <source>
        <dbReference type="ARBA" id="ARBA00023027"/>
    </source>
</evidence>
<evidence type="ECO:0000256" key="4">
    <source>
        <dbReference type="ARBA" id="ARBA00023096"/>
    </source>
</evidence>
<dbReference type="InterPro" id="IPR006140">
    <property type="entry name" value="D-isomer_DH_NAD-bd"/>
</dbReference>
<evidence type="ECO:0000256" key="5">
    <source>
        <dbReference type="HAMAP-Rule" id="MF_01825"/>
    </source>
</evidence>
<dbReference type="HAMAP" id="MF_01825">
    <property type="entry name" value="PdxB"/>
    <property type="match status" value="1"/>
</dbReference>
<comment type="similarity">
    <text evidence="5">Belongs to the D-isomer specific 2-hydroxyacid dehydrogenase family. PdxB subfamily.</text>
</comment>
<name>A0A1R3T5Z1_9BACT</name>
<dbReference type="InterPro" id="IPR038251">
    <property type="entry name" value="PdxB_dimer_sf"/>
</dbReference>
<evidence type="ECO:0000259" key="7">
    <source>
        <dbReference type="Pfam" id="PF02826"/>
    </source>
</evidence>
<evidence type="ECO:0000256" key="2">
    <source>
        <dbReference type="ARBA" id="ARBA00023002"/>
    </source>
</evidence>
<dbReference type="CDD" id="cd12158">
    <property type="entry name" value="ErythrP_dh"/>
    <property type="match status" value="1"/>
</dbReference>
<keyword evidence="3 5" id="KW-0520">NAD</keyword>
<keyword evidence="2 5" id="KW-0560">Oxidoreductase</keyword>
<comment type="subunit">
    <text evidence="5">Homodimer.</text>
</comment>
<dbReference type="Gene3D" id="3.30.1370.170">
    <property type="match status" value="1"/>
</dbReference>
<dbReference type="GO" id="GO:0051287">
    <property type="term" value="F:NAD binding"/>
    <property type="evidence" value="ECO:0007669"/>
    <property type="project" value="InterPro"/>
</dbReference>
<accession>A0A1R3T5Z1</accession>
<organism evidence="9 10">
    <name type="scientific">Proteiniphilum saccharofermentans</name>
    <dbReference type="NCBI Taxonomy" id="1642647"/>
    <lineage>
        <taxon>Bacteria</taxon>
        <taxon>Pseudomonadati</taxon>
        <taxon>Bacteroidota</taxon>
        <taxon>Bacteroidia</taxon>
        <taxon>Bacteroidales</taxon>
        <taxon>Dysgonomonadaceae</taxon>
        <taxon>Proteiniphilum</taxon>
    </lineage>
</organism>
<dbReference type="KEGG" id="psac:PSM36_1902"/>
<feature type="binding site" evidence="5">
    <location>
        <position position="175"/>
    </location>
    <ligand>
        <name>NAD(+)</name>
        <dbReference type="ChEBI" id="CHEBI:57540"/>
    </ligand>
</feature>
<dbReference type="SUPFAM" id="SSF52283">
    <property type="entry name" value="Formate/glycerate dehydrogenase catalytic domain-like"/>
    <property type="match status" value="1"/>
</dbReference>
<reference evidence="9 10" key="1">
    <citation type="submission" date="2016-08" db="EMBL/GenBank/DDBJ databases">
        <authorList>
            <person name="Seilhamer J.J."/>
        </authorList>
    </citation>
    <scope>NUCLEOTIDE SEQUENCE [LARGE SCALE GENOMIC DNA]</scope>
    <source>
        <strain evidence="9">M3/6</strain>
    </source>
</reference>
<dbReference type="Pfam" id="PF11890">
    <property type="entry name" value="DUF3410"/>
    <property type="match status" value="1"/>
</dbReference>
<evidence type="ECO:0000313" key="9">
    <source>
        <dbReference type="EMBL" id="SCD20718.1"/>
    </source>
</evidence>
<proteinExistence type="inferred from homology"/>
<dbReference type="PANTHER" id="PTHR42938:SF9">
    <property type="entry name" value="FORMATE DEHYDROGENASE 1"/>
    <property type="match status" value="1"/>
</dbReference>
<comment type="caution">
    <text evidence="5">Lacks conserved residue(s) required for the propagation of feature annotation.</text>
</comment>
<dbReference type="GO" id="GO:0005737">
    <property type="term" value="C:cytoplasm"/>
    <property type="evidence" value="ECO:0007669"/>
    <property type="project" value="UniProtKB-SubCell"/>
</dbReference>
<dbReference type="STRING" id="1642647.PSM36_1902"/>
<dbReference type="Proteomes" id="UP000187464">
    <property type="component" value="Chromosome I"/>
</dbReference>
<dbReference type="Pfam" id="PF02826">
    <property type="entry name" value="2-Hacid_dh_C"/>
    <property type="match status" value="1"/>
</dbReference>
<feature type="active site" description="Proton donor" evidence="5">
    <location>
        <position position="254"/>
    </location>
</feature>
<dbReference type="GO" id="GO:0033711">
    <property type="term" value="F:4-phosphoerythronate dehydrogenase activity"/>
    <property type="evidence" value="ECO:0007669"/>
    <property type="project" value="UniProtKB-EC"/>
</dbReference>
<dbReference type="RefSeq" id="WP_076930684.1">
    <property type="nucleotide sequence ID" value="NZ_DAMBAO010000003.1"/>
</dbReference>
<comment type="subcellular location">
    <subcellularLocation>
        <location evidence="5">Cytoplasm</location>
    </subcellularLocation>
</comment>
<dbReference type="EMBL" id="LT605205">
    <property type="protein sequence ID" value="SCD20718.1"/>
    <property type="molecule type" value="Genomic_DNA"/>
</dbReference>
<protein>
    <recommendedName>
        <fullName evidence="5">Erythronate-4-phosphate dehydrogenase</fullName>
        <ecNumber evidence="5">1.1.1.290</ecNumber>
    </recommendedName>
</protein>
<feature type="active site" evidence="5">
    <location>
        <position position="237"/>
    </location>
</feature>
<feature type="binding site" evidence="5">
    <location>
        <position position="257"/>
    </location>
    <ligand>
        <name>NAD(+)</name>
        <dbReference type="ChEBI" id="CHEBI:57540"/>
    </ligand>
</feature>
<dbReference type="InterPro" id="IPR006139">
    <property type="entry name" value="D-isomer_2_OHA_DH_cat_dom"/>
</dbReference>
<evidence type="ECO:0000259" key="8">
    <source>
        <dbReference type="Pfam" id="PF11890"/>
    </source>
</evidence>
<feature type="domain" description="D-isomer specific 2-hydroxyacid dehydrogenase NAD-binding" evidence="7">
    <location>
        <begin position="109"/>
        <end position="256"/>
    </location>
</feature>
<feature type="binding site" evidence="5">
    <location>
        <position position="258"/>
    </location>
    <ligand>
        <name>substrate</name>
    </ligand>
</feature>
<dbReference type="Gene3D" id="3.40.50.720">
    <property type="entry name" value="NAD(P)-binding Rossmann-like Domain"/>
    <property type="match status" value="2"/>
</dbReference>